<gene>
    <name evidence="2" type="primary">AlNc14C124G6761</name>
    <name evidence="2" type="ORF">ALNC14_076290</name>
</gene>
<dbReference type="EMBL" id="FR824169">
    <property type="protein sequence ID" value="CCA21486.1"/>
    <property type="molecule type" value="Genomic_DNA"/>
</dbReference>
<dbReference type="HOGENOM" id="CLU_1689938_0_0_1"/>
<accession>F0WJN6</accession>
<dbReference type="InterPro" id="IPR013103">
    <property type="entry name" value="RVT_2"/>
</dbReference>
<reference evidence="2" key="1">
    <citation type="journal article" date="2011" name="PLoS Biol.">
        <title>Gene gain and loss during evolution of obligate parasitism in the white rust pathogen of Arabidopsis thaliana.</title>
        <authorList>
            <person name="Kemen E."/>
            <person name="Gardiner A."/>
            <person name="Schultz-Larsen T."/>
            <person name="Kemen A.C."/>
            <person name="Balmuth A.L."/>
            <person name="Robert-Seilaniantz A."/>
            <person name="Bailey K."/>
            <person name="Holub E."/>
            <person name="Studholme D.J."/>
            <person name="Maclean D."/>
            <person name="Jones J.D."/>
        </authorList>
    </citation>
    <scope>NUCLEOTIDE SEQUENCE</scope>
</reference>
<sequence>MGFSQCRSDSCIFVRQQGNSIIYITIYVDDMLVGAKMTEEIEDIHTKPSNRFKMKDLGNARFVLGIEVNYEREARKLKINQESSIRRMAERFNQEKAKSVTNPCLQGQFLSKVEQEDPRMKNRPYHSLVGSLNIYWNTTGYSIFIVPTEQTRGETQ</sequence>
<dbReference type="AlphaFoldDB" id="F0WJN6"/>
<proteinExistence type="predicted"/>
<reference evidence="2" key="2">
    <citation type="submission" date="2011-02" db="EMBL/GenBank/DDBJ databases">
        <authorList>
            <person name="MacLean D."/>
        </authorList>
    </citation>
    <scope>NUCLEOTIDE SEQUENCE</scope>
</reference>
<protein>
    <submittedName>
        <fullName evidence="2">Putative polyprotein</fullName>
    </submittedName>
</protein>
<organism evidence="2">
    <name type="scientific">Albugo laibachii Nc14</name>
    <dbReference type="NCBI Taxonomy" id="890382"/>
    <lineage>
        <taxon>Eukaryota</taxon>
        <taxon>Sar</taxon>
        <taxon>Stramenopiles</taxon>
        <taxon>Oomycota</taxon>
        <taxon>Peronosporomycetes</taxon>
        <taxon>Albuginales</taxon>
        <taxon>Albuginaceae</taxon>
        <taxon>Albugo</taxon>
    </lineage>
</organism>
<feature type="domain" description="Reverse transcriptase Ty1/copia-type" evidence="1">
    <location>
        <begin position="2"/>
        <end position="105"/>
    </location>
</feature>
<evidence type="ECO:0000313" key="2">
    <source>
        <dbReference type="EMBL" id="CCA21486.1"/>
    </source>
</evidence>
<dbReference type="Pfam" id="PF07727">
    <property type="entry name" value="RVT_2"/>
    <property type="match status" value="1"/>
</dbReference>
<name>F0WJN6_9STRA</name>
<evidence type="ECO:0000259" key="1">
    <source>
        <dbReference type="Pfam" id="PF07727"/>
    </source>
</evidence>